<dbReference type="Gene3D" id="3.90.1150.160">
    <property type="match status" value="1"/>
</dbReference>
<keyword evidence="9" id="KW-0210">Decarboxylase</keyword>
<sequence>MLQEHIDPEEVISEAQKSVFGRSHAHIHATAFAARYSTQDVPKFTLPEDGEQPVVAYRIVHDELEMDGRPIAVRGQVFLTTWMEPECEKLIKECLPKNFADMEEYPSTRVIHERCISILADLWHAPKGKGTCAIGTAVVGSSEGVLLAGLAMKWHWRNRMRAAGKDTSNPNIVFGHNVQVAEEKFARYFDVEPRRVPVSAESRYCMDPDAAVSLIDENTIGVIAILGSTYTGHYEAVEVLSKRLDELHKNTGIDVPIHVDAASGGFIAPFVTPNLRWDFKLPRVVSINASGHKFGLVYPGLGWVIWRNKEVLPSDLIFELHYLGGKDYTFTLNFSRASALMVAQYYNFLRLGRSGYTNIGRSCMDNARLLASALEHTKYFRVVSDTLTRAKSGVCDMAGYVPCLPLVAFYITDEARKDYPHLKEESLAVLLSSRGWLLPAYELPPACQETSILRVVVRERLTRDLVDQLVADAIWALERAREFGAAITPGVPIGRLGPPEPQEYQGGYARPC</sequence>
<evidence type="ECO:0000313" key="10">
    <source>
        <dbReference type="EMBL" id="RKP08681.1"/>
    </source>
</evidence>
<protein>
    <recommendedName>
        <fullName evidence="3 9">Glutamate decarboxylase</fullName>
        <ecNumber evidence="3 9">4.1.1.15</ecNumber>
    </recommendedName>
</protein>
<dbReference type="GO" id="GO:0004351">
    <property type="term" value="F:glutamate decarboxylase activity"/>
    <property type="evidence" value="ECO:0007669"/>
    <property type="project" value="UniProtKB-EC"/>
</dbReference>
<dbReference type="InterPro" id="IPR015424">
    <property type="entry name" value="PyrdxlP-dep_Trfase"/>
</dbReference>
<dbReference type="SUPFAM" id="SSF53383">
    <property type="entry name" value="PLP-dependent transferases"/>
    <property type="match status" value="1"/>
</dbReference>
<evidence type="ECO:0000256" key="6">
    <source>
        <dbReference type="ARBA" id="ARBA00048868"/>
    </source>
</evidence>
<dbReference type="InterPro" id="IPR002129">
    <property type="entry name" value="PyrdxlP-dep_de-COase"/>
</dbReference>
<dbReference type="FunFam" id="3.40.640.10:FF:000017">
    <property type="entry name" value="Glutamate decarboxylase"/>
    <property type="match status" value="1"/>
</dbReference>
<proteinExistence type="inferred from homology"/>
<evidence type="ECO:0000256" key="7">
    <source>
        <dbReference type="PIRSR" id="PIRSR602129-50"/>
    </source>
</evidence>
<dbReference type="InterPro" id="IPR015421">
    <property type="entry name" value="PyrdxlP-dep_Trfase_major"/>
</dbReference>
<dbReference type="EMBL" id="KZ992578">
    <property type="protein sequence ID" value="RKP08681.1"/>
    <property type="molecule type" value="Genomic_DNA"/>
</dbReference>
<evidence type="ECO:0000256" key="3">
    <source>
        <dbReference type="ARBA" id="ARBA00012421"/>
    </source>
</evidence>
<accession>A0A4P9XT32</accession>
<gene>
    <name evidence="10" type="ORF">THASP1DRAFT_15297</name>
</gene>
<evidence type="ECO:0000313" key="11">
    <source>
        <dbReference type="Proteomes" id="UP000271241"/>
    </source>
</evidence>
<organism evidence="10 11">
    <name type="scientific">Thamnocephalis sphaerospora</name>
    <dbReference type="NCBI Taxonomy" id="78915"/>
    <lineage>
        <taxon>Eukaryota</taxon>
        <taxon>Fungi</taxon>
        <taxon>Fungi incertae sedis</taxon>
        <taxon>Zoopagomycota</taxon>
        <taxon>Zoopagomycotina</taxon>
        <taxon>Zoopagomycetes</taxon>
        <taxon>Zoopagales</taxon>
        <taxon>Sigmoideomycetaceae</taxon>
        <taxon>Thamnocephalis</taxon>
    </lineage>
</organism>
<evidence type="ECO:0000256" key="9">
    <source>
        <dbReference type="RuleBase" id="RU361171"/>
    </source>
</evidence>
<dbReference type="InterPro" id="IPR010107">
    <property type="entry name" value="Glutamate_decarboxylase"/>
</dbReference>
<keyword evidence="4 7" id="KW-0663">Pyridoxal phosphate</keyword>
<evidence type="ECO:0000256" key="4">
    <source>
        <dbReference type="ARBA" id="ARBA00022898"/>
    </source>
</evidence>
<dbReference type="EC" id="4.1.1.15" evidence="3 9"/>
<dbReference type="NCBIfam" id="TIGR01788">
    <property type="entry name" value="Glu-decarb-GAD"/>
    <property type="match status" value="1"/>
</dbReference>
<comment type="catalytic activity">
    <reaction evidence="6 9">
        <text>L-glutamate + H(+) = 4-aminobutanoate + CO2</text>
        <dbReference type="Rhea" id="RHEA:17785"/>
        <dbReference type="ChEBI" id="CHEBI:15378"/>
        <dbReference type="ChEBI" id="CHEBI:16526"/>
        <dbReference type="ChEBI" id="CHEBI:29985"/>
        <dbReference type="ChEBI" id="CHEBI:59888"/>
        <dbReference type="EC" id="4.1.1.15"/>
    </reaction>
</comment>
<dbReference type="GO" id="GO:0005829">
    <property type="term" value="C:cytosol"/>
    <property type="evidence" value="ECO:0007669"/>
    <property type="project" value="TreeGrafter"/>
</dbReference>
<dbReference type="Proteomes" id="UP000271241">
    <property type="component" value="Unassembled WGS sequence"/>
</dbReference>
<dbReference type="PANTHER" id="PTHR43321:SF3">
    <property type="entry name" value="GLUTAMATE DECARBOXYLASE"/>
    <property type="match status" value="1"/>
</dbReference>
<evidence type="ECO:0000256" key="8">
    <source>
        <dbReference type="RuleBase" id="RU000382"/>
    </source>
</evidence>
<reference evidence="11" key="1">
    <citation type="journal article" date="2018" name="Nat. Microbiol.">
        <title>Leveraging single-cell genomics to expand the fungal tree of life.</title>
        <authorList>
            <person name="Ahrendt S.R."/>
            <person name="Quandt C.A."/>
            <person name="Ciobanu D."/>
            <person name="Clum A."/>
            <person name="Salamov A."/>
            <person name="Andreopoulos B."/>
            <person name="Cheng J.F."/>
            <person name="Woyke T."/>
            <person name="Pelin A."/>
            <person name="Henrissat B."/>
            <person name="Reynolds N.K."/>
            <person name="Benny G.L."/>
            <person name="Smith M.E."/>
            <person name="James T.Y."/>
            <person name="Grigoriev I.V."/>
        </authorList>
    </citation>
    <scope>NUCLEOTIDE SEQUENCE [LARGE SCALE GENOMIC DNA]</scope>
    <source>
        <strain evidence="11">RSA 1356</strain>
    </source>
</reference>
<dbReference type="Gene3D" id="3.40.640.10">
    <property type="entry name" value="Type I PLP-dependent aspartate aminotransferase-like (Major domain)"/>
    <property type="match status" value="1"/>
</dbReference>
<dbReference type="STRING" id="78915.A0A4P9XT32"/>
<dbReference type="GO" id="GO:0006538">
    <property type="term" value="P:L-glutamate catabolic process"/>
    <property type="evidence" value="ECO:0007669"/>
    <property type="project" value="TreeGrafter"/>
</dbReference>
<feature type="modified residue" description="N6-(pyridoxal phosphate)lysine" evidence="7">
    <location>
        <position position="293"/>
    </location>
</feature>
<keyword evidence="5 8" id="KW-0456">Lyase</keyword>
<evidence type="ECO:0000256" key="1">
    <source>
        <dbReference type="ARBA" id="ARBA00001933"/>
    </source>
</evidence>
<dbReference type="PANTHER" id="PTHR43321">
    <property type="entry name" value="GLUTAMATE DECARBOXYLASE"/>
    <property type="match status" value="1"/>
</dbReference>
<dbReference type="OrthoDB" id="5152799at2759"/>
<dbReference type="Gene3D" id="4.10.280.50">
    <property type="match status" value="1"/>
</dbReference>
<keyword evidence="11" id="KW-1185">Reference proteome</keyword>
<dbReference type="GO" id="GO:0030170">
    <property type="term" value="F:pyridoxal phosphate binding"/>
    <property type="evidence" value="ECO:0007669"/>
    <property type="project" value="InterPro"/>
</dbReference>
<comment type="cofactor">
    <cofactor evidence="1 7 8">
        <name>pyridoxal 5'-phosphate</name>
        <dbReference type="ChEBI" id="CHEBI:597326"/>
    </cofactor>
</comment>
<dbReference type="AlphaFoldDB" id="A0A4P9XT32"/>
<evidence type="ECO:0000256" key="2">
    <source>
        <dbReference type="ARBA" id="ARBA00009533"/>
    </source>
</evidence>
<dbReference type="Pfam" id="PF00282">
    <property type="entry name" value="Pyridoxal_deC"/>
    <property type="match status" value="1"/>
</dbReference>
<comment type="similarity">
    <text evidence="2 8">Belongs to the group II decarboxylase family.</text>
</comment>
<evidence type="ECO:0000256" key="5">
    <source>
        <dbReference type="ARBA" id="ARBA00023239"/>
    </source>
</evidence>
<name>A0A4P9XT32_9FUNG</name>